<dbReference type="InterPro" id="IPR036388">
    <property type="entry name" value="WH-like_DNA-bd_sf"/>
</dbReference>
<evidence type="ECO:0000313" key="6">
    <source>
        <dbReference type="Proteomes" id="UP000258309"/>
    </source>
</evidence>
<comment type="caution">
    <text evidence="5">The sequence shown here is derived from an EMBL/GenBank/DDBJ whole genome shotgun (WGS) entry which is preliminary data.</text>
</comment>
<feature type="domain" description="Fork-head" evidence="4">
    <location>
        <begin position="344"/>
        <end position="428"/>
    </location>
</feature>
<evidence type="ECO:0000313" key="5">
    <source>
        <dbReference type="EMBL" id="RFU25444.1"/>
    </source>
</evidence>
<protein>
    <recommendedName>
        <fullName evidence="4">Fork-head domain-containing protein</fullName>
    </recommendedName>
</protein>
<dbReference type="GO" id="GO:0003700">
    <property type="term" value="F:DNA-binding transcription factor activity"/>
    <property type="evidence" value="ECO:0007669"/>
    <property type="project" value="InterPro"/>
</dbReference>
<dbReference type="Proteomes" id="UP000258309">
    <property type="component" value="Unassembled WGS sequence"/>
</dbReference>
<keyword evidence="1 2" id="KW-0238">DNA-binding</keyword>
<reference evidence="5 6" key="1">
    <citation type="submission" date="2018-05" db="EMBL/GenBank/DDBJ databases">
        <title>Draft genome sequence of Scytalidium lignicola DSM 105466, a ubiquitous saprotrophic fungus.</title>
        <authorList>
            <person name="Buettner E."/>
            <person name="Gebauer A.M."/>
            <person name="Hofrichter M."/>
            <person name="Liers C."/>
            <person name="Kellner H."/>
        </authorList>
    </citation>
    <scope>NUCLEOTIDE SEQUENCE [LARGE SCALE GENOMIC DNA]</scope>
    <source>
        <strain evidence="5 6">DSM 105466</strain>
    </source>
</reference>
<accession>A0A3E2GW98</accession>
<dbReference type="EMBL" id="NCSJ02000333">
    <property type="protein sequence ID" value="RFU25444.1"/>
    <property type="molecule type" value="Genomic_DNA"/>
</dbReference>
<dbReference type="Gene3D" id="1.10.10.10">
    <property type="entry name" value="Winged helix-like DNA-binding domain superfamily/Winged helix DNA-binding domain"/>
    <property type="match status" value="1"/>
</dbReference>
<evidence type="ECO:0000256" key="2">
    <source>
        <dbReference type="PROSITE-ProRule" id="PRU00089"/>
    </source>
</evidence>
<organism evidence="5 6">
    <name type="scientific">Scytalidium lignicola</name>
    <name type="common">Hyphomycete</name>
    <dbReference type="NCBI Taxonomy" id="5539"/>
    <lineage>
        <taxon>Eukaryota</taxon>
        <taxon>Fungi</taxon>
        <taxon>Dikarya</taxon>
        <taxon>Ascomycota</taxon>
        <taxon>Pezizomycotina</taxon>
        <taxon>Leotiomycetes</taxon>
        <taxon>Leotiomycetes incertae sedis</taxon>
        <taxon>Scytalidium</taxon>
    </lineage>
</organism>
<keyword evidence="2" id="KW-0539">Nucleus</keyword>
<sequence length="481" mass="54790">MDNTPDAQRYDKSGVEPLLKILNPILDAERVERRSKITLPHIWMVVSPFHDECKSEERTLPPAPSAVQLSWSPTSSSSIQPMSSWISPVHWRWNMVNELPGTIKSTFNQLSGSTNSALLPYLWQLPYRVSNFDTESSLRTQIATGSENTCYFDETRDNNSLKQLDVLTRYFEWEHPIDPSKDTLEVASILISMSQDSSSQILDIGMNTSFNNEKSSMPLKTTIGLNEAHQSLKEIHDFNLPQLHSISEDKHAVCRESTLHSPIPINPSSLLKPINQSPPLLPRRIKFPDEKIDDGTALLFSVGEVDTPQNKVRPPPPLGLDSEGRLVSKETSKSHTEEVVWENQRSPSWNYLIYGMLVRSPTQEMTLNELFSSIIAWCPNKKHRNKPRDDGSLQHALTTCNKFVNITIPRDDITTGKQTDGRKGLWRIRNVNEVAQSKELEKTTWTDEANKKGTVKRPLRAVKMMRKRRATNELENHRSDH</sequence>
<comment type="subcellular location">
    <subcellularLocation>
        <location evidence="2">Nucleus</location>
    </subcellularLocation>
</comment>
<evidence type="ECO:0000256" key="3">
    <source>
        <dbReference type="SAM" id="MobiDB-lite"/>
    </source>
</evidence>
<dbReference type="PROSITE" id="PS50039">
    <property type="entry name" value="FORK_HEAD_3"/>
    <property type="match status" value="1"/>
</dbReference>
<evidence type="ECO:0000256" key="1">
    <source>
        <dbReference type="ARBA" id="ARBA00023125"/>
    </source>
</evidence>
<feature type="non-terminal residue" evidence="5">
    <location>
        <position position="481"/>
    </location>
</feature>
<proteinExistence type="predicted"/>
<feature type="DNA-binding region" description="Fork-head" evidence="2">
    <location>
        <begin position="344"/>
        <end position="428"/>
    </location>
</feature>
<name>A0A3E2GW98_SCYLI</name>
<feature type="non-terminal residue" evidence="5">
    <location>
        <position position="1"/>
    </location>
</feature>
<dbReference type="AlphaFoldDB" id="A0A3E2GW98"/>
<gene>
    <name evidence="5" type="ORF">B7463_g10898</name>
</gene>
<keyword evidence="6" id="KW-1185">Reference proteome</keyword>
<dbReference type="GO" id="GO:0005634">
    <property type="term" value="C:nucleus"/>
    <property type="evidence" value="ECO:0007669"/>
    <property type="project" value="UniProtKB-SubCell"/>
</dbReference>
<feature type="region of interest" description="Disordered" evidence="3">
    <location>
        <begin position="306"/>
        <end position="325"/>
    </location>
</feature>
<dbReference type="InterPro" id="IPR001766">
    <property type="entry name" value="Fork_head_dom"/>
</dbReference>
<dbReference type="GO" id="GO:0043565">
    <property type="term" value="F:sequence-specific DNA binding"/>
    <property type="evidence" value="ECO:0007669"/>
    <property type="project" value="InterPro"/>
</dbReference>
<evidence type="ECO:0000259" key="4">
    <source>
        <dbReference type="PROSITE" id="PS50039"/>
    </source>
</evidence>